<dbReference type="VEuPathDB" id="FungiDB:QG37_04431"/>
<evidence type="ECO:0000313" key="2">
    <source>
        <dbReference type="Proteomes" id="UP000037122"/>
    </source>
</evidence>
<dbReference type="Proteomes" id="UP000037122">
    <property type="component" value="Unassembled WGS sequence"/>
</dbReference>
<dbReference type="AlphaFoldDB" id="A0A0L0NWK1"/>
<gene>
    <name evidence="1" type="ORF">QG37_04431</name>
</gene>
<evidence type="ECO:0000313" key="1">
    <source>
        <dbReference type="EMBL" id="KND98536.1"/>
    </source>
</evidence>
<organism evidence="1 2">
    <name type="scientific">Candidozyma auris</name>
    <name type="common">Yeast</name>
    <name type="synonym">Candida auris</name>
    <dbReference type="NCBI Taxonomy" id="498019"/>
    <lineage>
        <taxon>Eukaryota</taxon>
        <taxon>Fungi</taxon>
        <taxon>Dikarya</taxon>
        <taxon>Ascomycota</taxon>
        <taxon>Saccharomycotina</taxon>
        <taxon>Pichiomycetes</taxon>
        <taxon>Metschnikowiaceae</taxon>
        <taxon>Candidozyma</taxon>
    </lineage>
</organism>
<accession>A0A0L0NWK1</accession>
<sequence>MGANYALSVNATRTASITKKKKKKKDVNLSPFLQGLRYKTREVSKISQLTKFVAA</sequence>
<dbReference type="EMBL" id="LGST01000031">
    <property type="protein sequence ID" value="KND98536.1"/>
    <property type="molecule type" value="Genomic_DNA"/>
</dbReference>
<reference evidence="2" key="1">
    <citation type="journal article" date="2015" name="BMC Genomics">
        <title>Draft genome of a commonly misdiagnosed multidrug resistant pathogen Candida auris.</title>
        <authorList>
            <person name="Chatterjee S."/>
            <person name="Alampalli S.V."/>
            <person name="Nageshan R.K."/>
            <person name="Chettiar S.T."/>
            <person name="Joshi S."/>
            <person name="Tatu U.S."/>
        </authorList>
    </citation>
    <scope>NUCLEOTIDE SEQUENCE [LARGE SCALE GENOMIC DNA]</scope>
    <source>
        <strain evidence="2">6684</strain>
    </source>
</reference>
<comment type="caution">
    <text evidence="1">The sequence shown here is derived from an EMBL/GenBank/DDBJ whole genome shotgun (WGS) entry which is preliminary data.</text>
</comment>
<protein>
    <submittedName>
        <fullName evidence="1">Uncharacterized protein</fullName>
    </submittedName>
</protein>
<proteinExistence type="predicted"/>
<name>A0A0L0NWK1_CANAR</name>